<accession>A0AAU9X849</accession>
<dbReference type="GO" id="GO:0004930">
    <property type="term" value="F:G protein-coupled receptor activity"/>
    <property type="evidence" value="ECO:0007669"/>
    <property type="project" value="InterPro"/>
</dbReference>
<evidence type="ECO:0000256" key="5">
    <source>
        <dbReference type="ARBA" id="ARBA00023170"/>
    </source>
</evidence>
<name>A0AAU9X849_9CNID</name>
<protein>
    <recommendedName>
        <fullName evidence="7">Receptor ligand binding region domain-containing protein</fullName>
    </recommendedName>
</protein>
<keyword evidence="3" id="KW-1133">Transmembrane helix</keyword>
<feature type="non-terminal residue" evidence="8">
    <location>
        <position position="79"/>
    </location>
</feature>
<sequence length="79" mass="9064">WSDLICCCCGWHFSLNQVLARLFYRRGNDKCCEFYAFGLGYIEAITFAIDHISNDTNLLPNVTLGFDIRDYCDTPVLAM</sequence>
<dbReference type="InterPro" id="IPR001828">
    <property type="entry name" value="ANF_lig-bd_rcpt"/>
</dbReference>
<feature type="non-terminal residue" evidence="8">
    <location>
        <position position="1"/>
    </location>
</feature>
<feature type="domain" description="Receptor ligand binding region" evidence="7">
    <location>
        <begin position="43"/>
        <end position="79"/>
    </location>
</feature>
<dbReference type="SUPFAM" id="SSF53822">
    <property type="entry name" value="Periplasmic binding protein-like I"/>
    <property type="match status" value="1"/>
</dbReference>
<gene>
    <name evidence="8" type="ORF">PMEA_00018972</name>
</gene>
<evidence type="ECO:0000259" key="7">
    <source>
        <dbReference type="Pfam" id="PF01094"/>
    </source>
</evidence>
<reference evidence="8 9" key="1">
    <citation type="submission" date="2022-05" db="EMBL/GenBank/DDBJ databases">
        <authorList>
            <consortium name="Genoscope - CEA"/>
            <person name="William W."/>
        </authorList>
    </citation>
    <scope>NUCLEOTIDE SEQUENCE [LARGE SCALE GENOMIC DNA]</scope>
</reference>
<evidence type="ECO:0000256" key="2">
    <source>
        <dbReference type="ARBA" id="ARBA00022692"/>
    </source>
</evidence>
<dbReference type="AlphaFoldDB" id="A0AAU9X849"/>
<dbReference type="InterPro" id="IPR028082">
    <property type="entry name" value="Peripla_BP_I"/>
</dbReference>
<proteinExistence type="predicted"/>
<comment type="subcellular location">
    <subcellularLocation>
        <location evidence="1">Membrane</location>
        <topology evidence="1">Multi-pass membrane protein</topology>
    </subcellularLocation>
</comment>
<evidence type="ECO:0000256" key="1">
    <source>
        <dbReference type="ARBA" id="ARBA00004141"/>
    </source>
</evidence>
<organism evidence="8 9">
    <name type="scientific">Pocillopora meandrina</name>
    <dbReference type="NCBI Taxonomy" id="46732"/>
    <lineage>
        <taxon>Eukaryota</taxon>
        <taxon>Metazoa</taxon>
        <taxon>Cnidaria</taxon>
        <taxon>Anthozoa</taxon>
        <taxon>Hexacorallia</taxon>
        <taxon>Scleractinia</taxon>
        <taxon>Astrocoeniina</taxon>
        <taxon>Pocilloporidae</taxon>
        <taxon>Pocillopora</taxon>
    </lineage>
</organism>
<dbReference type="InterPro" id="IPR000337">
    <property type="entry name" value="GPCR_3"/>
</dbReference>
<dbReference type="Proteomes" id="UP001159428">
    <property type="component" value="Unassembled WGS sequence"/>
</dbReference>
<evidence type="ECO:0000256" key="4">
    <source>
        <dbReference type="ARBA" id="ARBA00023136"/>
    </source>
</evidence>
<evidence type="ECO:0000313" key="9">
    <source>
        <dbReference type="Proteomes" id="UP001159428"/>
    </source>
</evidence>
<keyword evidence="2" id="KW-0812">Transmembrane</keyword>
<evidence type="ECO:0000256" key="3">
    <source>
        <dbReference type="ARBA" id="ARBA00022989"/>
    </source>
</evidence>
<keyword evidence="5" id="KW-0675">Receptor</keyword>
<comment type="caution">
    <text evidence="8">The sequence shown here is derived from an EMBL/GenBank/DDBJ whole genome shotgun (WGS) entry which is preliminary data.</text>
</comment>
<dbReference type="PRINTS" id="PR00248">
    <property type="entry name" value="GPCRMGR"/>
</dbReference>
<dbReference type="EMBL" id="CALNXJ010000033">
    <property type="protein sequence ID" value="CAH3139772.1"/>
    <property type="molecule type" value="Genomic_DNA"/>
</dbReference>
<evidence type="ECO:0000313" key="8">
    <source>
        <dbReference type="EMBL" id="CAH3139772.1"/>
    </source>
</evidence>
<dbReference type="Pfam" id="PF01094">
    <property type="entry name" value="ANF_receptor"/>
    <property type="match status" value="1"/>
</dbReference>
<keyword evidence="9" id="KW-1185">Reference proteome</keyword>
<keyword evidence="4" id="KW-0472">Membrane</keyword>
<evidence type="ECO:0000256" key="6">
    <source>
        <dbReference type="ARBA" id="ARBA00023180"/>
    </source>
</evidence>
<dbReference type="Gene3D" id="3.40.50.2300">
    <property type="match status" value="1"/>
</dbReference>
<dbReference type="GO" id="GO:0016020">
    <property type="term" value="C:membrane"/>
    <property type="evidence" value="ECO:0007669"/>
    <property type="project" value="UniProtKB-SubCell"/>
</dbReference>
<keyword evidence="6" id="KW-0325">Glycoprotein</keyword>